<dbReference type="EMBL" id="QBUD01000006">
    <property type="protein sequence ID" value="PUB14328.1"/>
    <property type="molecule type" value="Genomic_DNA"/>
</dbReference>
<evidence type="ECO:0000313" key="3">
    <source>
        <dbReference type="Proteomes" id="UP000244523"/>
    </source>
</evidence>
<keyword evidence="3" id="KW-1185">Reference proteome</keyword>
<dbReference type="Pfam" id="PF01381">
    <property type="entry name" value="HTH_3"/>
    <property type="match status" value="1"/>
</dbReference>
<dbReference type="Proteomes" id="UP000244523">
    <property type="component" value="Unassembled WGS sequence"/>
</dbReference>
<dbReference type="PROSITE" id="PS50943">
    <property type="entry name" value="HTH_CROC1"/>
    <property type="match status" value="1"/>
</dbReference>
<dbReference type="InterPro" id="IPR010982">
    <property type="entry name" value="Lambda_DNA-bd_dom_sf"/>
</dbReference>
<dbReference type="OrthoDB" id="9803379at2"/>
<accession>A0A2T6KG92</accession>
<proteinExistence type="predicted"/>
<protein>
    <submittedName>
        <fullName evidence="2">Helix-turn-helix protein</fullName>
    </submittedName>
</protein>
<dbReference type="InterPro" id="IPR001387">
    <property type="entry name" value="Cro/C1-type_HTH"/>
</dbReference>
<dbReference type="GO" id="GO:0003677">
    <property type="term" value="F:DNA binding"/>
    <property type="evidence" value="ECO:0007669"/>
    <property type="project" value="InterPro"/>
</dbReference>
<dbReference type="Gene3D" id="1.10.260.40">
    <property type="entry name" value="lambda repressor-like DNA-binding domains"/>
    <property type="match status" value="1"/>
</dbReference>
<feature type="domain" description="HTH cro/C1-type" evidence="1">
    <location>
        <begin position="9"/>
        <end position="63"/>
    </location>
</feature>
<organism evidence="2 3">
    <name type="scientific">Yoonia sediminilitoris</name>
    <dbReference type="NCBI Taxonomy" id="1286148"/>
    <lineage>
        <taxon>Bacteria</taxon>
        <taxon>Pseudomonadati</taxon>
        <taxon>Pseudomonadota</taxon>
        <taxon>Alphaproteobacteria</taxon>
        <taxon>Rhodobacterales</taxon>
        <taxon>Paracoccaceae</taxon>
        <taxon>Yoonia</taxon>
    </lineage>
</organism>
<reference evidence="2 3" key="1">
    <citation type="submission" date="2018-04" db="EMBL/GenBank/DDBJ databases">
        <title>Genomic Encyclopedia of Archaeal and Bacterial Type Strains, Phase II (KMG-II): from individual species to whole genera.</title>
        <authorList>
            <person name="Goeker M."/>
        </authorList>
    </citation>
    <scope>NUCLEOTIDE SEQUENCE [LARGE SCALE GENOMIC DNA]</scope>
    <source>
        <strain evidence="2 3">DSM 29955</strain>
    </source>
</reference>
<evidence type="ECO:0000313" key="2">
    <source>
        <dbReference type="EMBL" id="PUB14328.1"/>
    </source>
</evidence>
<dbReference type="CDD" id="cd00093">
    <property type="entry name" value="HTH_XRE"/>
    <property type="match status" value="1"/>
</dbReference>
<name>A0A2T6KG92_9RHOB</name>
<sequence>MSTQFALDLRLARRKAGYTQGDVAHLLSSHQSLVSDLEHGRRRPSLEQIIELSLIYGRSFESFFGELLAERQQVLQERLKRLPEPGKPTAQTFNRTSSLARLTKRLASQLEHGSA</sequence>
<dbReference type="SUPFAM" id="SSF47413">
    <property type="entry name" value="lambda repressor-like DNA-binding domains"/>
    <property type="match status" value="1"/>
</dbReference>
<dbReference type="SMART" id="SM00530">
    <property type="entry name" value="HTH_XRE"/>
    <property type="match status" value="1"/>
</dbReference>
<gene>
    <name evidence="2" type="ORF">C8N45_106203</name>
</gene>
<comment type="caution">
    <text evidence="2">The sequence shown here is derived from an EMBL/GenBank/DDBJ whole genome shotgun (WGS) entry which is preliminary data.</text>
</comment>
<dbReference type="RefSeq" id="WP_108386736.1">
    <property type="nucleotide sequence ID" value="NZ_QBUD01000006.1"/>
</dbReference>
<evidence type="ECO:0000259" key="1">
    <source>
        <dbReference type="PROSITE" id="PS50943"/>
    </source>
</evidence>
<dbReference type="AlphaFoldDB" id="A0A2T6KG92"/>